<gene>
    <name evidence="4" type="ORF">GCM10010249_17010</name>
</gene>
<organism evidence="4 5">
    <name type="scientific">Streptomyces roseolilacinus</name>
    <dbReference type="NCBI Taxonomy" id="66904"/>
    <lineage>
        <taxon>Bacteria</taxon>
        <taxon>Bacillati</taxon>
        <taxon>Actinomycetota</taxon>
        <taxon>Actinomycetes</taxon>
        <taxon>Kitasatosporales</taxon>
        <taxon>Streptomycetaceae</taxon>
        <taxon>Streptomyces</taxon>
    </lineage>
</organism>
<dbReference type="Pfam" id="PF00975">
    <property type="entry name" value="Thioesterase"/>
    <property type="match status" value="1"/>
</dbReference>
<dbReference type="SMART" id="SM00824">
    <property type="entry name" value="PKS_TE"/>
    <property type="match status" value="1"/>
</dbReference>
<keyword evidence="2" id="KW-0378">Hydrolase</keyword>
<evidence type="ECO:0000313" key="4">
    <source>
        <dbReference type="EMBL" id="GGP99428.1"/>
    </source>
</evidence>
<evidence type="ECO:0000256" key="1">
    <source>
        <dbReference type="ARBA" id="ARBA00007169"/>
    </source>
</evidence>
<sequence length="234" mass="25613">MILFCVPFAGGGTEAFAGWREELAPVADVRVAELPGRGTRMGRPLIEDMPTLVADLEEQCEDLSQGPFALLGYSFGSYVAYALTLRLADRGRTPRRLFVGGSRAPFLPPRDPARHLMTDARLIAELREMNGTAPEVLASAELMAMYLPILRADFKVVETFPPTREPVPCPLTVFGASRDAFVPTGDLSAWSRLGDDGTEVRVYDGDHFVIRSERSRICRAVRADLTLDALNAAS</sequence>
<evidence type="ECO:0000256" key="2">
    <source>
        <dbReference type="ARBA" id="ARBA00022801"/>
    </source>
</evidence>
<dbReference type="PANTHER" id="PTHR11487">
    <property type="entry name" value="THIOESTERASE"/>
    <property type="match status" value="1"/>
</dbReference>
<reference evidence="4" key="1">
    <citation type="journal article" date="2014" name="Int. J. Syst. Evol. Microbiol.">
        <title>Complete genome sequence of Corynebacterium casei LMG S-19264T (=DSM 44701T), isolated from a smear-ripened cheese.</title>
        <authorList>
            <consortium name="US DOE Joint Genome Institute (JGI-PGF)"/>
            <person name="Walter F."/>
            <person name="Albersmeier A."/>
            <person name="Kalinowski J."/>
            <person name="Ruckert C."/>
        </authorList>
    </citation>
    <scope>NUCLEOTIDE SEQUENCE</scope>
    <source>
        <strain evidence="4">JCM 4335</strain>
    </source>
</reference>
<keyword evidence="5" id="KW-1185">Reference proteome</keyword>
<dbReference type="InterPro" id="IPR020802">
    <property type="entry name" value="TesA-like"/>
</dbReference>
<dbReference type="RefSeq" id="WP_189531506.1">
    <property type="nucleotide sequence ID" value="NZ_BMSV01000003.1"/>
</dbReference>
<dbReference type="InterPro" id="IPR001031">
    <property type="entry name" value="Thioesterase"/>
</dbReference>
<dbReference type="PANTHER" id="PTHR11487:SF0">
    <property type="entry name" value="S-ACYL FATTY ACID SYNTHASE THIOESTERASE, MEDIUM CHAIN"/>
    <property type="match status" value="1"/>
</dbReference>
<dbReference type="Proteomes" id="UP000654123">
    <property type="component" value="Unassembled WGS sequence"/>
</dbReference>
<protein>
    <submittedName>
        <fullName evidence="4">Thioesterase</fullName>
    </submittedName>
</protein>
<comment type="similarity">
    <text evidence="1">Belongs to the thioesterase family.</text>
</comment>
<comment type="caution">
    <text evidence="4">The sequence shown here is derived from an EMBL/GenBank/DDBJ whole genome shotgun (WGS) entry which is preliminary data.</text>
</comment>
<proteinExistence type="inferred from homology"/>
<name>A0A918AY36_9ACTN</name>
<dbReference type="GO" id="GO:0016787">
    <property type="term" value="F:hydrolase activity"/>
    <property type="evidence" value="ECO:0007669"/>
    <property type="project" value="UniProtKB-KW"/>
</dbReference>
<dbReference type="EMBL" id="BMSV01000003">
    <property type="protein sequence ID" value="GGP99428.1"/>
    <property type="molecule type" value="Genomic_DNA"/>
</dbReference>
<dbReference type="InterPro" id="IPR012223">
    <property type="entry name" value="TEII"/>
</dbReference>
<dbReference type="SUPFAM" id="SSF53474">
    <property type="entry name" value="alpha/beta-Hydrolases"/>
    <property type="match status" value="1"/>
</dbReference>
<reference evidence="4" key="2">
    <citation type="submission" date="2020-09" db="EMBL/GenBank/DDBJ databases">
        <authorList>
            <person name="Sun Q."/>
            <person name="Ohkuma M."/>
        </authorList>
    </citation>
    <scope>NUCLEOTIDE SEQUENCE</scope>
    <source>
        <strain evidence="4">JCM 4335</strain>
    </source>
</reference>
<dbReference type="AlphaFoldDB" id="A0A918AY36"/>
<accession>A0A918AY36</accession>
<dbReference type="GO" id="GO:0008610">
    <property type="term" value="P:lipid biosynthetic process"/>
    <property type="evidence" value="ECO:0007669"/>
    <property type="project" value="TreeGrafter"/>
</dbReference>
<feature type="domain" description="Thioesterase TesA-like" evidence="3">
    <location>
        <begin position="4"/>
        <end position="225"/>
    </location>
</feature>
<evidence type="ECO:0000313" key="5">
    <source>
        <dbReference type="Proteomes" id="UP000654123"/>
    </source>
</evidence>
<dbReference type="Gene3D" id="3.40.50.1820">
    <property type="entry name" value="alpha/beta hydrolase"/>
    <property type="match status" value="1"/>
</dbReference>
<dbReference type="InterPro" id="IPR029058">
    <property type="entry name" value="AB_hydrolase_fold"/>
</dbReference>
<evidence type="ECO:0000259" key="3">
    <source>
        <dbReference type="SMART" id="SM00824"/>
    </source>
</evidence>